<feature type="domain" description="Biotin-protein ligase N-terminal" evidence="2">
    <location>
        <begin position="232"/>
        <end position="315"/>
    </location>
</feature>
<proteinExistence type="predicted"/>
<feature type="domain" description="Biotin-protein ligase N-terminal" evidence="2">
    <location>
        <begin position="82"/>
        <end position="152"/>
    </location>
</feature>
<feature type="compositionally biased region" description="Basic and acidic residues" evidence="1">
    <location>
        <begin position="356"/>
        <end position="370"/>
    </location>
</feature>
<feature type="compositionally biased region" description="Basic and acidic residues" evidence="1">
    <location>
        <begin position="335"/>
        <end position="346"/>
    </location>
</feature>
<sequence>MLTSRTAIVTNQTIKSGDPHARALIYNGDGSGIRSALSLKESLNAVMSTLGVQVDFIGTEELLAAKWTEPSGGCVLFCMPGDWVEGGGAYLGLCAGAYYASSRCIFEPQDAVLGVVGNRELSFFPGHAQGAVFPGFDYRSERGAVAAPLRFRSLEDLIMNETEDSPGDDKEITVLTRPTAHGEATALSVKRARLARAILKDRNVEECATTDPPSSLYMGHSLLGQTRCRNTWKYCFDYSNGGPMFVNHLGEQDLSCYHDQSQVEVLAEYLGEEGDGRHGYAAALRCKVGAGVAVLCGTHPELHHRWLRHIDNSDSREFADSSMVSQEGSGLGSSQEHKDQQADKAHLSSMAPPCVESRKDMAEGTVKADEGVEQASDGALSQTSGVRQSYVKDSIGRCLKEHYSGRLSLWQTLLYTSLSQRGSKRN</sequence>
<dbReference type="AlphaFoldDB" id="A0A250XP11"/>
<dbReference type="STRING" id="1157962.A0A250XP11"/>
<protein>
    <recommendedName>
        <fullName evidence="2">Biotin-protein ligase N-terminal domain-containing protein</fullName>
    </recommendedName>
</protein>
<evidence type="ECO:0000256" key="1">
    <source>
        <dbReference type="SAM" id="MobiDB-lite"/>
    </source>
</evidence>
<accession>A0A250XP11</accession>
<feature type="compositionally biased region" description="Low complexity" evidence="1">
    <location>
        <begin position="325"/>
        <end position="334"/>
    </location>
</feature>
<evidence type="ECO:0000259" key="2">
    <source>
        <dbReference type="Pfam" id="PF09825"/>
    </source>
</evidence>
<dbReference type="Proteomes" id="UP000232323">
    <property type="component" value="Unassembled WGS sequence"/>
</dbReference>
<dbReference type="EMBL" id="BEGY01000136">
    <property type="protein sequence ID" value="GAX84811.1"/>
    <property type="molecule type" value="Genomic_DNA"/>
</dbReference>
<evidence type="ECO:0000313" key="4">
    <source>
        <dbReference type="Proteomes" id="UP000232323"/>
    </source>
</evidence>
<dbReference type="Pfam" id="PF09825">
    <property type="entry name" value="BPL_N"/>
    <property type="match status" value="2"/>
</dbReference>
<feature type="region of interest" description="Disordered" evidence="1">
    <location>
        <begin position="318"/>
        <end position="386"/>
    </location>
</feature>
<comment type="caution">
    <text evidence="3">The sequence shown here is derived from an EMBL/GenBank/DDBJ whole genome shotgun (WGS) entry which is preliminary data.</text>
</comment>
<organism evidence="3 4">
    <name type="scientific">Chlamydomonas eustigma</name>
    <dbReference type="NCBI Taxonomy" id="1157962"/>
    <lineage>
        <taxon>Eukaryota</taxon>
        <taxon>Viridiplantae</taxon>
        <taxon>Chlorophyta</taxon>
        <taxon>core chlorophytes</taxon>
        <taxon>Chlorophyceae</taxon>
        <taxon>CS clade</taxon>
        <taxon>Chlamydomonadales</taxon>
        <taxon>Chlamydomonadaceae</taxon>
        <taxon>Chlamydomonas</taxon>
    </lineage>
</organism>
<dbReference type="InterPro" id="IPR019197">
    <property type="entry name" value="Biotin-prot_ligase_N"/>
</dbReference>
<keyword evidence="4" id="KW-1185">Reference proteome</keyword>
<name>A0A250XP11_9CHLO</name>
<evidence type="ECO:0000313" key="3">
    <source>
        <dbReference type="EMBL" id="GAX84811.1"/>
    </source>
</evidence>
<gene>
    <name evidence="3" type="ORF">CEUSTIGMA_g12232.t1</name>
</gene>
<dbReference type="OrthoDB" id="10250105at2759"/>
<reference evidence="3 4" key="1">
    <citation type="submission" date="2017-08" db="EMBL/GenBank/DDBJ databases">
        <title>Acidophilic green algal genome provides insights into adaptation to an acidic environment.</title>
        <authorList>
            <person name="Hirooka S."/>
            <person name="Hirose Y."/>
            <person name="Kanesaki Y."/>
            <person name="Higuchi S."/>
            <person name="Fujiwara T."/>
            <person name="Onuma R."/>
            <person name="Era A."/>
            <person name="Ohbayashi R."/>
            <person name="Uzuka A."/>
            <person name="Nozaki H."/>
            <person name="Yoshikawa H."/>
            <person name="Miyagishima S.Y."/>
        </authorList>
    </citation>
    <scope>NUCLEOTIDE SEQUENCE [LARGE SCALE GENOMIC DNA]</scope>
    <source>
        <strain evidence="3 4">NIES-2499</strain>
    </source>
</reference>